<reference evidence="2 3" key="1">
    <citation type="journal article" date="2012" name="Genome Biol.">
        <title>Genome and low-iron response of an oceanic diatom adapted to chronic iron limitation.</title>
        <authorList>
            <person name="Lommer M."/>
            <person name="Specht M."/>
            <person name="Roy A.S."/>
            <person name="Kraemer L."/>
            <person name="Andreson R."/>
            <person name="Gutowska M.A."/>
            <person name="Wolf J."/>
            <person name="Bergner S.V."/>
            <person name="Schilhabel M.B."/>
            <person name="Klostermeier U.C."/>
            <person name="Beiko R.G."/>
            <person name="Rosenstiel P."/>
            <person name="Hippler M."/>
            <person name="Laroche J."/>
        </authorList>
    </citation>
    <scope>NUCLEOTIDE SEQUENCE [LARGE SCALE GENOMIC DNA]</scope>
    <source>
        <strain evidence="2 3">CCMP1005</strain>
    </source>
</reference>
<dbReference type="AlphaFoldDB" id="K0TCX8"/>
<evidence type="ECO:0000313" key="3">
    <source>
        <dbReference type="Proteomes" id="UP000266841"/>
    </source>
</evidence>
<organism evidence="2 3">
    <name type="scientific">Thalassiosira oceanica</name>
    <name type="common">Marine diatom</name>
    <dbReference type="NCBI Taxonomy" id="159749"/>
    <lineage>
        <taxon>Eukaryota</taxon>
        <taxon>Sar</taxon>
        <taxon>Stramenopiles</taxon>
        <taxon>Ochrophyta</taxon>
        <taxon>Bacillariophyta</taxon>
        <taxon>Coscinodiscophyceae</taxon>
        <taxon>Thalassiosirophycidae</taxon>
        <taxon>Thalassiosirales</taxon>
        <taxon>Thalassiosiraceae</taxon>
        <taxon>Thalassiosira</taxon>
    </lineage>
</organism>
<feature type="compositionally biased region" description="Basic and acidic residues" evidence="1">
    <location>
        <begin position="98"/>
        <end position="107"/>
    </location>
</feature>
<name>K0TCX8_THAOC</name>
<sequence>MSVHKSTEKQPQRPQGENRLGRRRSQGSPFDESPAAANSSGVDSASRRDFTRHGQTQAPSRRVLNEDSPDLELEIPTGVPLRELGFASSRRWNISAVRRREETHPSLDFDDFYADSGSRATSNLDWSKKLG</sequence>
<protein>
    <submittedName>
        <fullName evidence="2">Uncharacterized protein</fullName>
    </submittedName>
</protein>
<keyword evidence="3" id="KW-1185">Reference proteome</keyword>
<feature type="region of interest" description="Disordered" evidence="1">
    <location>
        <begin position="98"/>
        <end position="131"/>
    </location>
</feature>
<proteinExistence type="predicted"/>
<dbReference type="Proteomes" id="UP000266841">
    <property type="component" value="Unassembled WGS sequence"/>
</dbReference>
<feature type="region of interest" description="Disordered" evidence="1">
    <location>
        <begin position="1"/>
        <end position="72"/>
    </location>
</feature>
<accession>K0TCX8</accession>
<dbReference type="EMBL" id="AGNL01003034">
    <property type="protein sequence ID" value="EJK75270.1"/>
    <property type="molecule type" value="Genomic_DNA"/>
</dbReference>
<feature type="compositionally biased region" description="Basic and acidic residues" evidence="1">
    <location>
        <begin position="1"/>
        <end position="11"/>
    </location>
</feature>
<gene>
    <name evidence="2" type="ORF">THAOC_03011</name>
</gene>
<evidence type="ECO:0000313" key="2">
    <source>
        <dbReference type="EMBL" id="EJK75270.1"/>
    </source>
</evidence>
<evidence type="ECO:0000256" key="1">
    <source>
        <dbReference type="SAM" id="MobiDB-lite"/>
    </source>
</evidence>
<comment type="caution">
    <text evidence="2">The sequence shown here is derived from an EMBL/GenBank/DDBJ whole genome shotgun (WGS) entry which is preliminary data.</text>
</comment>